<protein>
    <submittedName>
        <fullName evidence="1">Uncharacterized protein YoxC</fullName>
    </submittedName>
</protein>
<keyword evidence="2" id="KW-1185">Reference proteome</keyword>
<proteinExistence type="predicted"/>
<evidence type="ECO:0000313" key="2">
    <source>
        <dbReference type="Proteomes" id="UP001235712"/>
    </source>
</evidence>
<accession>A0ABT9NV68</accession>
<dbReference type="Proteomes" id="UP001235712">
    <property type="component" value="Unassembled WGS sequence"/>
</dbReference>
<comment type="caution">
    <text evidence="1">The sequence shown here is derived from an EMBL/GenBank/DDBJ whole genome shotgun (WGS) entry which is preliminary data.</text>
</comment>
<organism evidence="1 2">
    <name type="scientific">Kineosporia succinea</name>
    <dbReference type="NCBI Taxonomy" id="84632"/>
    <lineage>
        <taxon>Bacteria</taxon>
        <taxon>Bacillati</taxon>
        <taxon>Actinomycetota</taxon>
        <taxon>Actinomycetes</taxon>
        <taxon>Kineosporiales</taxon>
        <taxon>Kineosporiaceae</taxon>
        <taxon>Kineosporia</taxon>
    </lineage>
</organism>
<dbReference type="InterPro" id="IPR009293">
    <property type="entry name" value="UPF0478"/>
</dbReference>
<dbReference type="Pfam" id="PF06103">
    <property type="entry name" value="DUF948"/>
    <property type="match status" value="1"/>
</dbReference>
<gene>
    <name evidence="1" type="ORF">J2S57_000072</name>
</gene>
<dbReference type="EMBL" id="JAUSQZ010000001">
    <property type="protein sequence ID" value="MDP9824323.1"/>
    <property type="molecule type" value="Genomic_DNA"/>
</dbReference>
<evidence type="ECO:0000313" key="1">
    <source>
        <dbReference type="EMBL" id="MDP9824323.1"/>
    </source>
</evidence>
<name>A0ABT9NV68_9ACTN</name>
<sequence>MKGNIMSVGGIAGLIAAVAFVLLVGALAYPLIKLGKVLDEARVTVRGLSDGALPLLSEVTTTVASTNAQLGKVDTITNNVAQVSTNVSALTALFAATLGSPVVKVAAFSYGVRQAISGRKSRKR</sequence>
<reference evidence="1 2" key="1">
    <citation type="submission" date="2023-07" db="EMBL/GenBank/DDBJ databases">
        <title>Sequencing the genomes of 1000 actinobacteria strains.</title>
        <authorList>
            <person name="Klenk H.-P."/>
        </authorList>
    </citation>
    <scope>NUCLEOTIDE SEQUENCE [LARGE SCALE GENOMIC DNA]</scope>
    <source>
        <strain evidence="1 2">DSM 44388</strain>
    </source>
</reference>